<dbReference type="PANTHER" id="PTHR23003:SF62">
    <property type="entry name" value="SERINE_ARGININE (SR)-TYPE SHUTTLING MRNA BINDING PROTEIN NPL3"/>
    <property type="match status" value="1"/>
</dbReference>
<feature type="compositionally biased region" description="Basic residues" evidence="7">
    <location>
        <begin position="196"/>
        <end position="206"/>
    </location>
</feature>
<evidence type="ECO:0000256" key="6">
    <source>
        <dbReference type="PROSITE-ProRule" id="PRU00176"/>
    </source>
</evidence>
<comment type="subcellular location">
    <subcellularLocation>
        <location evidence="1">Nucleus</location>
    </subcellularLocation>
</comment>
<dbReference type="InterPro" id="IPR050374">
    <property type="entry name" value="RRT5_SRSF_SR"/>
</dbReference>
<evidence type="ECO:0000256" key="2">
    <source>
        <dbReference type="ARBA" id="ARBA00022664"/>
    </source>
</evidence>
<evidence type="ECO:0000256" key="7">
    <source>
        <dbReference type="SAM" id="MobiDB-lite"/>
    </source>
</evidence>
<evidence type="ECO:0000256" key="5">
    <source>
        <dbReference type="ARBA" id="ARBA00023242"/>
    </source>
</evidence>
<dbReference type="AlphaFoldDB" id="A0A0G4G5E1"/>
<keyword evidence="2" id="KW-0507">mRNA processing</keyword>
<dbReference type="GO" id="GO:0006397">
    <property type="term" value="P:mRNA processing"/>
    <property type="evidence" value="ECO:0007669"/>
    <property type="project" value="UniProtKB-KW"/>
</dbReference>
<accession>A0A0G4G5E1</accession>
<keyword evidence="4 6" id="KW-0694">RNA-binding</keyword>
<feature type="region of interest" description="Disordered" evidence="7">
    <location>
        <begin position="184"/>
        <end position="273"/>
    </location>
</feature>
<evidence type="ECO:0000259" key="8">
    <source>
        <dbReference type="PROSITE" id="PS50102"/>
    </source>
</evidence>
<reference evidence="9" key="1">
    <citation type="submission" date="2014-11" db="EMBL/GenBank/DDBJ databases">
        <authorList>
            <person name="Otto D Thomas"/>
            <person name="Naeem Raeece"/>
        </authorList>
    </citation>
    <scope>NUCLEOTIDE SEQUENCE</scope>
</reference>
<dbReference type="PhylomeDB" id="A0A0G4G5E1"/>
<dbReference type="SMART" id="SM00360">
    <property type="entry name" value="RRM"/>
    <property type="match status" value="2"/>
</dbReference>
<evidence type="ECO:0000313" key="9">
    <source>
        <dbReference type="EMBL" id="CEM23764.1"/>
    </source>
</evidence>
<dbReference type="InterPro" id="IPR035979">
    <property type="entry name" value="RBD_domain_sf"/>
</dbReference>
<proteinExistence type="predicted"/>
<dbReference type="InterPro" id="IPR012677">
    <property type="entry name" value="Nucleotide-bd_a/b_plait_sf"/>
</dbReference>
<dbReference type="Gene3D" id="3.30.70.330">
    <property type="match status" value="2"/>
</dbReference>
<name>A0A0G4G5E1_9ALVE</name>
<feature type="domain" description="RRM" evidence="8">
    <location>
        <begin position="6"/>
        <end position="83"/>
    </location>
</feature>
<evidence type="ECO:0000256" key="4">
    <source>
        <dbReference type="ARBA" id="ARBA00022884"/>
    </source>
</evidence>
<keyword evidence="5" id="KW-0539">Nucleus</keyword>
<evidence type="ECO:0000256" key="1">
    <source>
        <dbReference type="ARBA" id="ARBA00004123"/>
    </source>
</evidence>
<dbReference type="GO" id="GO:0003729">
    <property type="term" value="F:mRNA binding"/>
    <property type="evidence" value="ECO:0007669"/>
    <property type="project" value="TreeGrafter"/>
</dbReference>
<evidence type="ECO:0000256" key="3">
    <source>
        <dbReference type="ARBA" id="ARBA00022737"/>
    </source>
</evidence>
<gene>
    <name evidence="9" type="ORF">Cvel_20360</name>
</gene>
<dbReference type="SUPFAM" id="SSF54928">
    <property type="entry name" value="RNA-binding domain, RBD"/>
    <property type="match status" value="1"/>
</dbReference>
<sequence length="273" mass="31708">MARNPCRIYISGFPEDVKEREVEDIFYKYGKIRDIDIKRGMRDDGTTFAFVDFGHPLDAEDAVQACDGMRFDGRRLRVEPSGKSRGPPPSGEKHPLAGPPSRTEWRVVVLGLPESASWQDLKDHMRKAGKVGYANIVEKGRGIVEYQERRDMDWALDRLHRSEFRNPYSTSQIEVYEEKEWDAGRVRRPPAPAPRGRSRSRSRSPPRRRDDRDDHRPAAVSPPRGGGYADPVRDDRRDLRDDYDDRRVPPRRDYDDRNGNEERHRGGYDDYGR</sequence>
<dbReference type="GO" id="GO:0005634">
    <property type="term" value="C:nucleus"/>
    <property type="evidence" value="ECO:0007669"/>
    <property type="project" value="UniProtKB-SubCell"/>
</dbReference>
<dbReference type="Pfam" id="PF00076">
    <property type="entry name" value="RRM_1"/>
    <property type="match status" value="2"/>
</dbReference>
<feature type="region of interest" description="Disordered" evidence="7">
    <location>
        <begin position="77"/>
        <end position="101"/>
    </location>
</feature>
<dbReference type="InterPro" id="IPR000504">
    <property type="entry name" value="RRM_dom"/>
</dbReference>
<feature type="compositionally biased region" description="Basic and acidic residues" evidence="7">
    <location>
        <begin position="207"/>
        <end position="217"/>
    </location>
</feature>
<protein>
    <recommendedName>
        <fullName evidence="8">RRM domain-containing protein</fullName>
    </recommendedName>
</protein>
<feature type="compositionally biased region" description="Basic and acidic residues" evidence="7">
    <location>
        <begin position="231"/>
        <end position="273"/>
    </location>
</feature>
<feature type="domain" description="RRM" evidence="8">
    <location>
        <begin position="105"/>
        <end position="180"/>
    </location>
</feature>
<dbReference type="PANTHER" id="PTHR23003">
    <property type="entry name" value="RNA RECOGNITION MOTIF RRM DOMAIN CONTAINING PROTEIN"/>
    <property type="match status" value="1"/>
</dbReference>
<dbReference type="EMBL" id="CDMZ01000906">
    <property type="protein sequence ID" value="CEM23764.1"/>
    <property type="molecule type" value="Genomic_DNA"/>
</dbReference>
<dbReference type="PROSITE" id="PS50102">
    <property type="entry name" value="RRM"/>
    <property type="match status" value="2"/>
</dbReference>
<organism evidence="9">
    <name type="scientific">Chromera velia CCMP2878</name>
    <dbReference type="NCBI Taxonomy" id="1169474"/>
    <lineage>
        <taxon>Eukaryota</taxon>
        <taxon>Sar</taxon>
        <taxon>Alveolata</taxon>
        <taxon>Colpodellida</taxon>
        <taxon>Chromeraceae</taxon>
        <taxon>Chromera</taxon>
    </lineage>
</organism>
<dbReference type="GO" id="GO:0005737">
    <property type="term" value="C:cytoplasm"/>
    <property type="evidence" value="ECO:0007669"/>
    <property type="project" value="TreeGrafter"/>
</dbReference>
<dbReference type="VEuPathDB" id="CryptoDB:Cvel_20360"/>
<keyword evidence="3" id="KW-0677">Repeat</keyword>